<evidence type="ECO:0000259" key="5">
    <source>
        <dbReference type="Pfam" id="PF08281"/>
    </source>
</evidence>
<dbReference type="Proteomes" id="UP000642180">
    <property type="component" value="Unassembled WGS sequence"/>
</dbReference>
<dbReference type="SUPFAM" id="SSF88946">
    <property type="entry name" value="Sigma2 domain of RNA polymerase sigma factors"/>
    <property type="match status" value="1"/>
</dbReference>
<proteinExistence type="inferred from homology"/>
<dbReference type="EMBL" id="BMDI01000004">
    <property type="protein sequence ID" value="GGI21588.1"/>
    <property type="molecule type" value="Genomic_DNA"/>
</dbReference>
<comment type="similarity">
    <text evidence="1">Belongs to the sigma-70 factor family. ECF subfamily.</text>
</comment>
<dbReference type="NCBIfam" id="TIGR02937">
    <property type="entry name" value="sigma70-ECF"/>
    <property type="match status" value="1"/>
</dbReference>
<name>A0A8J3ATN4_9BURK</name>
<accession>A0A8J3ATN4</accession>
<dbReference type="InterPro" id="IPR014284">
    <property type="entry name" value="RNA_pol_sigma-70_dom"/>
</dbReference>
<evidence type="ECO:0000313" key="7">
    <source>
        <dbReference type="EMBL" id="GGI21588.1"/>
    </source>
</evidence>
<dbReference type="InterPro" id="IPR039425">
    <property type="entry name" value="RNA_pol_sigma-70-like"/>
</dbReference>
<evidence type="ECO:0000256" key="2">
    <source>
        <dbReference type="ARBA" id="ARBA00023015"/>
    </source>
</evidence>
<evidence type="ECO:0000256" key="3">
    <source>
        <dbReference type="ARBA" id="ARBA00023082"/>
    </source>
</evidence>
<keyword evidence="2" id="KW-0805">Transcription regulation</keyword>
<dbReference type="PANTHER" id="PTHR43133">
    <property type="entry name" value="RNA POLYMERASE ECF-TYPE SIGMA FACTO"/>
    <property type="match status" value="1"/>
</dbReference>
<dbReference type="CDD" id="cd06171">
    <property type="entry name" value="Sigma70_r4"/>
    <property type="match status" value="1"/>
</dbReference>
<dbReference type="Gene3D" id="1.10.1740.10">
    <property type="match status" value="1"/>
</dbReference>
<dbReference type="InterPro" id="IPR053866">
    <property type="entry name" value="PhyR_sigma2"/>
</dbReference>
<dbReference type="Pfam" id="PF08281">
    <property type="entry name" value="Sigma70_r4_2"/>
    <property type="match status" value="1"/>
</dbReference>
<dbReference type="Pfam" id="PF22029">
    <property type="entry name" value="PhyR_sigma2"/>
    <property type="match status" value="1"/>
</dbReference>
<dbReference type="InterPro" id="IPR013325">
    <property type="entry name" value="RNA_pol_sigma_r2"/>
</dbReference>
<reference evidence="8" key="1">
    <citation type="journal article" date="2019" name="Int. J. Syst. Evol. Microbiol.">
        <title>The Global Catalogue of Microorganisms (GCM) 10K type strain sequencing project: providing services to taxonomists for standard genome sequencing and annotation.</title>
        <authorList>
            <consortium name="The Broad Institute Genomics Platform"/>
            <consortium name="The Broad Institute Genome Sequencing Center for Infectious Disease"/>
            <person name="Wu L."/>
            <person name="Ma J."/>
        </authorList>
    </citation>
    <scope>NUCLEOTIDE SEQUENCE [LARGE SCALE GENOMIC DNA]</scope>
    <source>
        <strain evidence="8">CCM 2767</strain>
    </source>
</reference>
<dbReference type="SUPFAM" id="SSF88659">
    <property type="entry name" value="Sigma3 and sigma4 domains of RNA polymerase sigma factors"/>
    <property type="match status" value="1"/>
</dbReference>
<dbReference type="AlphaFoldDB" id="A0A8J3ATN4"/>
<dbReference type="InterPro" id="IPR013324">
    <property type="entry name" value="RNA_pol_sigma_r3/r4-like"/>
</dbReference>
<dbReference type="InterPro" id="IPR013249">
    <property type="entry name" value="RNA_pol_sigma70_r4_t2"/>
</dbReference>
<gene>
    <name evidence="7" type="ORF">GCM10008066_29800</name>
</gene>
<evidence type="ECO:0000256" key="4">
    <source>
        <dbReference type="ARBA" id="ARBA00023163"/>
    </source>
</evidence>
<evidence type="ECO:0000259" key="6">
    <source>
        <dbReference type="Pfam" id="PF22029"/>
    </source>
</evidence>
<keyword evidence="4" id="KW-0804">Transcription</keyword>
<dbReference type="GO" id="GO:0006352">
    <property type="term" value="P:DNA-templated transcription initiation"/>
    <property type="evidence" value="ECO:0007669"/>
    <property type="project" value="InterPro"/>
</dbReference>
<dbReference type="RefSeq" id="WP_188382197.1">
    <property type="nucleotide sequence ID" value="NZ_BMDI01000004.1"/>
</dbReference>
<feature type="domain" description="RNA polymerase sigma factor 70 region 4 type 2" evidence="5">
    <location>
        <begin position="97"/>
        <end position="149"/>
    </location>
</feature>
<dbReference type="InterPro" id="IPR036388">
    <property type="entry name" value="WH-like_DNA-bd_sf"/>
</dbReference>
<feature type="domain" description="PhyR sigma2" evidence="6">
    <location>
        <begin position="10"/>
        <end position="62"/>
    </location>
</feature>
<comment type="caution">
    <text evidence="7">The sequence shown here is derived from an EMBL/GenBank/DDBJ whole genome shotgun (WGS) entry which is preliminary data.</text>
</comment>
<dbReference type="GO" id="GO:0016987">
    <property type="term" value="F:sigma factor activity"/>
    <property type="evidence" value="ECO:0007669"/>
    <property type="project" value="UniProtKB-KW"/>
</dbReference>
<sequence length="166" mass="19031">MSDAREQLIACLPRLRRYARALTGDRTRADDLVQDTVERAWRHLASWRSDGDMRAWLFGIMHNVHVDQLRRPHLQTEALDDTLPDARAISQADLTLDEMARALRALPDEQREVLLLVVLEDMQYDEVAALLNVPIGTVMSRLSRARQRLKVYREGGPQVPALKVIK</sequence>
<protein>
    <submittedName>
        <fullName evidence="7">RNA polymerase sigma factor</fullName>
    </submittedName>
</protein>
<keyword evidence="3" id="KW-0731">Sigma factor</keyword>
<dbReference type="GO" id="GO:0003677">
    <property type="term" value="F:DNA binding"/>
    <property type="evidence" value="ECO:0007669"/>
    <property type="project" value="InterPro"/>
</dbReference>
<evidence type="ECO:0000313" key="8">
    <source>
        <dbReference type="Proteomes" id="UP000642180"/>
    </source>
</evidence>
<evidence type="ECO:0000256" key="1">
    <source>
        <dbReference type="ARBA" id="ARBA00010641"/>
    </source>
</evidence>
<keyword evidence="8" id="KW-1185">Reference proteome</keyword>
<dbReference type="PANTHER" id="PTHR43133:SF25">
    <property type="entry name" value="RNA POLYMERASE SIGMA FACTOR RFAY-RELATED"/>
    <property type="match status" value="1"/>
</dbReference>
<dbReference type="Gene3D" id="1.10.10.10">
    <property type="entry name" value="Winged helix-like DNA-binding domain superfamily/Winged helix DNA-binding domain"/>
    <property type="match status" value="1"/>
</dbReference>
<organism evidence="7 8">
    <name type="scientific">Oxalicibacterium faecigallinarum</name>
    <dbReference type="NCBI Taxonomy" id="573741"/>
    <lineage>
        <taxon>Bacteria</taxon>
        <taxon>Pseudomonadati</taxon>
        <taxon>Pseudomonadota</taxon>
        <taxon>Betaproteobacteria</taxon>
        <taxon>Burkholderiales</taxon>
        <taxon>Oxalobacteraceae</taxon>
        <taxon>Oxalicibacterium</taxon>
    </lineage>
</organism>